<name>A0A8B8A6E3_CRAVI</name>
<evidence type="ECO:0000313" key="2">
    <source>
        <dbReference type="RefSeq" id="XP_022287036.1"/>
    </source>
</evidence>
<dbReference type="RefSeq" id="XP_022287036.1">
    <property type="nucleotide sequence ID" value="XM_022431328.1"/>
</dbReference>
<protein>
    <submittedName>
        <fullName evidence="2">Uncharacterized protein LOC111099856</fullName>
    </submittedName>
</protein>
<keyword evidence="1" id="KW-1185">Reference proteome</keyword>
<dbReference type="GeneID" id="111099856"/>
<dbReference type="AlphaFoldDB" id="A0A8B8A6E3"/>
<dbReference type="OrthoDB" id="10369230at2759"/>
<organism evidence="1 2">
    <name type="scientific">Crassostrea virginica</name>
    <name type="common">Eastern oyster</name>
    <dbReference type="NCBI Taxonomy" id="6565"/>
    <lineage>
        <taxon>Eukaryota</taxon>
        <taxon>Metazoa</taxon>
        <taxon>Spiralia</taxon>
        <taxon>Lophotrochozoa</taxon>
        <taxon>Mollusca</taxon>
        <taxon>Bivalvia</taxon>
        <taxon>Autobranchia</taxon>
        <taxon>Pteriomorphia</taxon>
        <taxon>Ostreida</taxon>
        <taxon>Ostreoidea</taxon>
        <taxon>Ostreidae</taxon>
        <taxon>Crassostrea</taxon>
    </lineage>
</organism>
<proteinExistence type="predicted"/>
<evidence type="ECO:0000313" key="1">
    <source>
        <dbReference type="Proteomes" id="UP000694844"/>
    </source>
</evidence>
<sequence>MQGSHSVDLDNRAVVVQAGEGGLFMARTKPIGIYGPHRLILTYMMAANVHDYHPQVIYKSPHHFDKLVILIRGCRDEEEGVCVWEGEAECTRRSEPELRDRWCATNTLVYHSYYPHDYANKKRTVCIDVNPRGDRRFMEFGARVNCNNPNGCNLHNIGATSVMFSQRFEPGTCEYFQAHD</sequence>
<reference evidence="2" key="1">
    <citation type="submission" date="2025-08" db="UniProtKB">
        <authorList>
            <consortium name="RefSeq"/>
        </authorList>
    </citation>
    <scope>IDENTIFICATION</scope>
    <source>
        <tissue evidence="2">Whole sample</tissue>
    </source>
</reference>
<gene>
    <name evidence="2" type="primary">LOC111099856</name>
</gene>
<dbReference type="Proteomes" id="UP000694844">
    <property type="component" value="Chromosome 6"/>
</dbReference>
<accession>A0A8B8A6E3</accession>
<dbReference type="KEGG" id="cvn:111099856"/>